<keyword evidence="1" id="KW-0472">Membrane</keyword>
<protein>
    <submittedName>
        <fullName evidence="2">Putative membrane protein</fullName>
    </submittedName>
</protein>
<dbReference type="KEGG" id="vg:29125424"/>
<organism evidence="2 3">
    <name type="scientific">Bacillus phage SP-15</name>
    <dbReference type="NCBI Taxonomy" id="1792032"/>
    <lineage>
        <taxon>Viruses</taxon>
        <taxon>Duplodnaviria</taxon>
        <taxon>Heunggongvirae</taxon>
        <taxon>Uroviricota</taxon>
        <taxon>Caudoviricetes</taxon>
        <taxon>Thornevirus</taxon>
        <taxon>Thornevirus SP15</taxon>
    </lineage>
</organism>
<dbReference type="GeneID" id="29125424"/>
<proteinExistence type="predicted"/>
<dbReference type="RefSeq" id="YP_009302645.1">
    <property type="nucleotide sequence ID" value="NC_031245.1"/>
</dbReference>
<feature type="transmembrane region" description="Helical" evidence="1">
    <location>
        <begin position="6"/>
        <end position="25"/>
    </location>
</feature>
<name>A0A127AWG2_9CAUD</name>
<keyword evidence="1" id="KW-1133">Transmembrane helix</keyword>
<evidence type="ECO:0000313" key="2">
    <source>
        <dbReference type="EMBL" id="AMM45056.1"/>
    </source>
</evidence>
<keyword evidence="1" id="KW-0812">Transmembrane</keyword>
<evidence type="ECO:0000313" key="3">
    <source>
        <dbReference type="Proteomes" id="UP000203261"/>
    </source>
</evidence>
<reference evidence="2 3" key="1">
    <citation type="submission" date="2015-08" db="EMBL/GenBank/DDBJ databases">
        <authorList>
            <person name="Babu N.S."/>
            <person name="Beckwith C.J."/>
            <person name="Beseler K.G."/>
            <person name="Brison A."/>
            <person name="Carone J.V."/>
            <person name="Caskin T.P."/>
            <person name="Diamond M."/>
            <person name="Durham M.E."/>
            <person name="Foxe J.M."/>
            <person name="Go M."/>
            <person name="Henderson B.A."/>
            <person name="Jones I.B."/>
            <person name="McGettigan J.A."/>
            <person name="Micheletti S.J."/>
            <person name="Nasrallah M.E."/>
            <person name="Ortiz D."/>
            <person name="Piller C.R."/>
            <person name="Privatt S.R."/>
            <person name="Schneider S.L."/>
            <person name="Sharp S."/>
            <person name="Smith T.C."/>
            <person name="Stanton J.D."/>
            <person name="Ullery H.E."/>
            <person name="Wilson R.J."/>
            <person name="Serrano M.G."/>
            <person name="Buck G."/>
            <person name="Lee V."/>
            <person name="Wang Y."/>
            <person name="Carvalho R."/>
            <person name="Voegtly L."/>
            <person name="Shi R."/>
            <person name="Duckworth R."/>
            <person name="Johnson A."/>
            <person name="Loviza R."/>
            <person name="Walstead R."/>
            <person name="Shah Z."/>
            <person name="Kiflezghi M."/>
            <person name="Wade K."/>
            <person name="Ball S.L."/>
            <person name="Bradley K.W."/>
            <person name="Asai D.J."/>
            <person name="Bowman C.A."/>
            <person name="Russell D.A."/>
            <person name="Pope W.H."/>
            <person name="Jacobs-Sera D."/>
            <person name="Hendrix R.W."/>
            <person name="Hatfull G.F."/>
        </authorList>
    </citation>
    <scope>NUCLEOTIDE SEQUENCE [LARGE SCALE GENOMIC DNA]</scope>
</reference>
<dbReference type="EMBL" id="KT624200">
    <property type="protein sequence ID" value="AMM45056.1"/>
    <property type="molecule type" value="Genomic_DNA"/>
</dbReference>
<dbReference type="Proteomes" id="UP000203261">
    <property type="component" value="Segment"/>
</dbReference>
<gene>
    <name evidence="2" type="ORF">SP15_250A</name>
</gene>
<keyword evidence="3" id="KW-1185">Reference proteome</keyword>
<sequence length="27" mass="3122">MGLSWSWLLTIVVASFFLALLQHLMED</sequence>
<accession>A0A127AWG2</accession>
<evidence type="ECO:0000256" key="1">
    <source>
        <dbReference type="SAM" id="Phobius"/>
    </source>
</evidence>